<keyword evidence="3" id="KW-1185">Reference proteome</keyword>
<protein>
    <submittedName>
        <fullName evidence="2">Uncharacterized protein</fullName>
    </submittedName>
</protein>
<comment type="caution">
    <text evidence="2">The sequence shown here is derived from an EMBL/GenBank/DDBJ whole genome shotgun (WGS) entry which is preliminary data.</text>
</comment>
<evidence type="ECO:0000256" key="1">
    <source>
        <dbReference type="SAM" id="SignalP"/>
    </source>
</evidence>
<evidence type="ECO:0000313" key="2">
    <source>
        <dbReference type="EMBL" id="PZX44081.1"/>
    </source>
</evidence>
<feature type="signal peptide" evidence="1">
    <location>
        <begin position="1"/>
        <end position="20"/>
    </location>
</feature>
<feature type="chain" id="PRO_5046877027" evidence="1">
    <location>
        <begin position="21"/>
        <end position="70"/>
    </location>
</feature>
<sequence>MNNLKKFTLPLFFVFGIALAATATQTTYENAPESTSIDKHLVTCQNSSCSYKGHPRNKIKELKPFQNIVE</sequence>
<accession>A0ABX5Q2G4</accession>
<evidence type="ECO:0000313" key="3">
    <source>
        <dbReference type="Proteomes" id="UP000248584"/>
    </source>
</evidence>
<gene>
    <name evidence="2" type="ORF">LX97_01090</name>
</gene>
<dbReference type="RefSeq" id="WP_015361920.1">
    <property type="nucleotide sequence ID" value="NZ_QKZR01000001.1"/>
</dbReference>
<name>A0ABX5Q2G4_9FLAO</name>
<keyword evidence="1" id="KW-0732">Signal</keyword>
<organism evidence="2 3">
    <name type="scientific">Nonlabens dokdonensis</name>
    <dbReference type="NCBI Taxonomy" id="328515"/>
    <lineage>
        <taxon>Bacteria</taxon>
        <taxon>Pseudomonadati</taxon>
        <taxon>Bacteroidota</taxon>
        <taxon>Flavobacteriia</taxon>
        <taxon>Flavobacteriales</taxon>
        <taxon>Flavobacteriaceae</taxon>
        <taxon>Nonlabens</taxon>
    </lineage>
</organism>
<dbReference type="Proteomes" id="UP000248584">
    <property type="component" value="Unassembled WGS sequence"/>
</dbReference>
<proteinExistence type="predicted"/>
<reference evidence="2 3" key="1">
    <citation type="submission" date="2018-06" db="EMBL/GenBank/DDBJ databases">
        <title>Genomic Encyclopedia of Archaeal and Bacterial Type Strains, Phase II (KMG-II): from individual species to whole genera.</title>
        <authorList>
            <person name="Goeker M."/>
        </authorList>
    </citation>
    <scope>NUCLEOTIDE SEQUENCE [LARGE SCALE GENOMIC DNA]</scope>
    <source>
        <strain evidence="2 3">DSM 17205</strain>
    </source>
</reference>
<dbReference type="EMBL" id="QKZR01000001">
    <property type="protein sequence ID" value="PZX44081.1"/>
    <property type="molecule type" value="Genomic_DNA"/>
</dbReference>